<dbReference type="Proteomes" id="UP000623681">
    <property type="component" value="Unassembled WGS sequence"/>
</dbReference>
<evidence type="ECO:0000313" key="2">
    <source>
        <dbReference type="Proteomes" id="UP000623681"/>
    </source>
</evidence>
<proteinExistence type="predicted"/>
<dbReference type="PANTHER" id="PTHR38664:SF1">
    <property type="entry name" value="SLR0058 PROTEIN"/>
    <property type="match status" value="1"/>
</dbReference>
<organism evidence="1 2">
    <name type="scientific">Clostridium paridis</name>
    <dbReference type="NCBI Taxonomy" id="2803863"/>
    <lineage>
        <taxon>Bacteria</taxon>
        <taxon>Bacillati</taxon>
        <taxon>Bacillota</taxon>
        <taxon>Clostridia</taxon>
        <taxon>Eubacteriales</taxon>
        <taxon>Clostridiaceae</taxon>
        <taxon>Clostridium</taxon>
    </lineage>
</organism>
<reference evidence="1" key="1">
    <citation type="submission" date="2021-01" db="EMBL/GenBank/DDBJ databases">
        <title>Genome public.</title>
        <authorList>
            <person name="Liu C."/>
            <person name="Sun Q."/>
        </authorList>
    </citation>
    <scope>NUCLEOTIDE SEQUENCE</scope>
    <source>
        <strain evidence="1">YIM B02565</strain>
    </source>
</reference>
<accession>A0A937K4N7</accession>
<dbReference type="AlphaFoldDB" id="A0A937K4N7"/>
<dbReference type="RefSeq" id="WP_202766804.1">
    <property type="nucleotide sequence ID" value="NZ_JAESWA010000019.1"/>
</dbReference>
<gene>
    <name evidence="1" type="ORF">JK634_06375</name>
</gene>
<comment type="caution">
    <text evidence="1">The sequence shown here is derived from an EMBL/GenBank/DDBJ whole genome shotgun (WGS) entry which is preliminary data.</text>
</comment>
<name>A0A937K4N7_9CLOT</name>
<sequence length="97" mass="10876">MISEVKKLLLAGVGAVSTTYEKASEVIDELVEKGRITVEDGKELTEELKTNFSNKAKEVKPLNREDVEGLLSDLGYVKREELNELVKRIEALEQKTV</sequence>
<evidence type="ECO:0008006" key="3">
    <source>
        <dbReference type="Google" id="ProtNLM"/>
    </source>
</evidence>
<keyword evidence="2" id="KW-1185">Reference proteome</keyword>
<protein>
    <recommendedName>
        <fullName evidence="3">Polyhydroxyalkanoate synthesis regulator phasin</fullName>
    </recommendedName>
</protein>
<dbReference type="InterPro" id="IPR008769">
    <property type="entry name" value="PhaF_PhaI"/>
</dbReference>
<evidence type="ECO:0000313" key="1">
    <source>
        <dbReference type="EMBL" id="MBL4931425.1"/>
    </source>
</evidence>
<dbReference type="PANTHER" id="PTHR38664">
    <property type="entry name" value="SLR0058 PROTEIN"/>
    <property type="match status" value="1"/>
</dbReference>
<dbReference type="EMBL" id="JAESWA010000019">
    <property type="protein sequence ID" value="MBL4931425.1"/>
    <property type="molecule type" value="Genomic_DNA"/>
</dbReference>